<evidence type="ECO:0000313" key="3">
    <source>
        <dbReference type="Proteomes" id="UP001285441"/>
    </source>
</evidence>
<dbReference type="Pfam" id="PF09462">
    <property type="entry name" value="Mus7"/>
    <property type="match status" value="1"/>
</dbReference>
<feature type="compositionally biased region" description="Polar residues" evidence="1">
    <location>
        <begin position="685"/>
        <end position="695"/>
    </location>
</feature>
<evidence type="ECO:0000313" key="2">
    <source>
        <dbReference type="EMBL" id="KAK3386985.1"/>
    </source>
</evidence>
<reference evidence="2" key="2">
    <citation type="submission" date="2023-06" db="EMBL/GenBank/DDBJ databases">
        <authorList>
            <consortium name="Lawrence Berkeley National Laboratory"/>
            <person name="Haridas S."/>
            <person name="Hensen N."/>
            <person name="Bonometti L."/>
            <person name="Westerberg I."/>
            <person name="Brannstrom I.O."/>
            <person name="Guillou S."/>
            <person name="Cros-Aarteil S."/>
            <person name="Calhoun S."/>
            <person name="Kuo A."/>
            <person name="Mondo S."/>
            <person name="Pangilinan J."/>
            <person name="Riley R."/>
            <person name="LaButti K."/>
            <person name="Andreopoulos B."/>
            <person name="Lipzen A."/>
            <person name="Chen C."/>
            <person name="Yanf M."/>
            <person name="Daum C."/>
            <person name="Ng V."/>
            <person name="Clum A."/>
            <person name="Steindorff A."/>
            <person name="Ohm R."/>
            <person name="Martin F."/>
            <person name="Silar P."/>
            <person name="Natvig D."/>
            <person name="Lalanne C."/>
            <person name="Gautier V."/>
            <person name="Ament-velasquez S.L."/>
            <person name="Kruys A."/>
            <person name="Hutchinson M.I."/>
            <person name="Powell A.J."/>
            <person name="Barry K."/>
            <person name="Miller A.N."/>
            <person name="Grigoriev I.V."/>
            <person name="Debuchy R."/>
            <person name="Gladieux P."/>
            <person name="Thoren M.H."/>
            <person name="Johannesson H."/>
        </authorList>
    </citation>
    <scope>NUCLEOTIDE SEQUENCE</scope>
    <source>
        <strain evidence="2">CBS 232.78</strain>
    </source>
</reference>
<dbReference type="Proteomes" id="UP001285441">
    <property type="component" value="Unassembled WGS sequence"/>
</dbReference>
<feature type="compositionally biased region" description="Polar residues" evidence="1">
    <location>
        <begin position="195"/>
        <end position="212"/>
    </location>
</feature>
<comment type="caution">
    <text evidence="2">The sequence shown here is derived from an EMBL/GenBank/DDBJ whole genome shotgun (WGS) entry which is preliminary data.</text>
</comment>
<feature type="compositionally biased region" description="Low complexity" evidence="1">
    <location>
        <begin position="318"/>
        <end position="332"/>
    </location>
</feature>
<feature type="compositionally biased region" description="Low complexity" evidence="1">
    <location>
        <begin position="483"/>
        <end position="497"/>
    </location>
</feature>
<dbReference type="EMBL" id="JAULSW010000003">
    <property type="protein sequence ID" value="KAK3386985.1"/>
    <property type="molecule type" value="Genomic_DNA"/>
</dbReference>
<feature type="compositionally biased region" description="Low complexity" evidence="1">
    <location>
        <begin position="452"/>
        <end position="465"/>
    </location>
</feature>
<gene>
    <name evidence="2" type="ORF">B0H63DRAFT_144742</name>
</gene>
<feature type="region of interest" description="Disordered" evidence="1">
    <location>
        <begin position="901"/>
        <end position="921"/>
    </location>
</feature>
<organism evidence="2 3">
    <name type="scientific">Podospora didyma</name>
    <dbReference type="NCBI Taxonomy" id="330526"/>
    <lineage>
        <taxon>Eukaryota</taxon>
        <taxon>Fungi</taxon>
        <taxon>Dikarya</taxon>
        <taxon>Ascomycota</taxon>
        <taxon>Pezizomycotina</taxon>
        <taxon>Sordariomycetes</taxon>
        <taxon>Sordariomycetidae</taxon>
        <taxon>Sordariales</taxon>
        <taxon>Podosporaceae</taxon>
        <taxon>Podospora</taxon>
    </lineage>
</organism>
<feature type="region of interest" description="Disordered" evidence="1">
    <location>
        <begin position="520"/>
        <end position="697"/>
    </location>
</feature>
<name>A0AAE0NT47_9PEZI</name>
<feature type="compositionally biased region" description="Polar residues" evidence="1">
    <location>
        <begin position="70"/>
        <end position="87"/>
    </location>
</feature>
<feature type="compositionally biased region" description="Polar residues" evidence="1">
    <location>
        <begin position="22"/>
        <end position="52"/>
    </location>
</feature>
<feature type="compositionally biased region" description="Low complexity" evidence="1">
    <location>
        <begin position="641"/>
        <end position="653"/>
    </location>
</feature>
<evidence type="ECO:0000256" key="1">
    <source>
        <dbReference type="SAM" id="MobiDB-lite"/>
    </source>
</evidence>
<dbReference type="PANTHER" id="PTHR28122">
    <property type="entry name" value="E3 UBIQUITIN-PROTEIN LIGASE SUBSTRATE RECEPTOR MMS22"/>
    <property type="match status" value="1"/>
</dbReference>
<protein>
    <submittedName>
        <fullName evidence="2">Mus7/MMS22 family-domain-containing protein</fullName>
    </submittedName>
</protein>
<feature type="compositionally biased region" description="Polar residues" evidence="1">
    <location>
        <begin position="420"/>
        <end position="435"/>
    </location>
</feature>
<proteinExistence type="predicted"/>
<sequence>MKNWRELGEVPDSEEDDDETLDSPNDLDTQGVNQISQVDNQANEVNQGLETETSADDVLPELPVVLPQDEPQTQQRDVWSFPSSSPEQALPSHCADVNKSLSPPLSEPPSSPLSVLEDSEQEHPFPSQQDSDDEVSLLPTEKPTSKPPKDESSTTVEQGFLGDDISASYVRITTPSPPPLPTLASTPSPVRPTPARSQALPSSSKRNGNQSDPGEELSRQEAVRLDRSLRPRKPIQKHPYLLENAQYTTAMKSHGIRPVKVVVETQPEQQATEEDYSPPQEFEAEETQEASRPMEDPEESPPILFEDDEPDDREELILSLSPPRSSSLPKTSSQDRLQERSSQPTIGDHTDLTNLSDDDLPSPSKLGTESGRKRLQNLKRQSSGVLSSRQKRQKHLSVSQASSPPRALLVPHSTIPDLSPSPTRTPAPVEQSQDIGSAPESSPIRRHPRPYPSSRRPPSSPTLPSNGPVNSPILIEEDKTIDSDSSSSTQNSASGSDVPWEKSRQIRHVLPASWLRLNHQAELEQQKKKPAARNVPKSRGPSPVREFRRGVAIPRVGSSRPLATAPLFDDSEESDAGSTRMQAGMSVPLQTEPNLIVFDEDDGASALEEDSVDFMLPPRKRKPNSNLSGRSKKRKSLDQLGSGSRSGQPSRQPKITQAFSRSKNASTASSSRGSKTRTRRAGRDGSSTKSSSRQRAVTPPLLSILDVIEPEAPRFMKIAARSVKRKFNLGKASPSRKIVSLATRRDNIDALSALRDWKSGKTQPKVAAPASGKPRRESPLLRSPELSETRAALQEIMPNSNPHPLRIQQRSFSSPRKFVRQGSLDGFVAVGGNKGRTAVEKPSASASRPLRRAISQARVSAARPAQLESDGTEAPRRRLNTKKRSLDAVYRISNQVLGKSADTGSDFSIHEDALTPPQSLPEPVDQMAADNAVSDLHPSSKGKRTISRTRFRKRGIPQCIDIDAPKYIYANDPLPAAFAAVQEMQERQCQDKLNGLGPYGTDYTTHFEVFPLDRGTFFHESTVIGRGDVRKAVDFRFANRIHHPRQTVSFGLDEQTLRWGAWNDNTSSEFGILVDWITEQLSSEAVSVESATNGRAVPAADFVLRYILDSFSVEDDVNKKAFLSRFIEVFSSFASRVESVDWAKIPETIKKIHFDVGARFLVATLAIRSLSQASGDDHMQLMNIEDLLKRSASVMVGRLLDFGLEHLRDLYQDLQRSSTRERGIRSDQVITNCWVVTIRVLESAVVPRCSFWDITHSKMLSPGVVSSSDSIAFEQLWRDMFTLLPLCEFDDCGILIPGLRITAPVEGWSLPQQLMKRVFQLYQANPRQPPSFNDYCRALVARCHYLIQQWGWRKCTGIIGTIFDFFGSQNLANLRNEEVYKSPRFLEELDGDPSLSIEKEDRCFHIFIKILALTIQRLKALGRPNDIRNLLTRTLPNHNRQYLKEDTIHQHDLAALRNHHDLLCTLFWVAPPELRPAIHLIEELVAPSSAHKEACLINIRAWNQLARFVISDDDGAAFMPFITWRNNVFNQVLDSYLSAASDIEQQFRALPSQGLGISVQVRDEIIEKNKATAMDVLHASVKGSLDVLQHAKSLEAIVYGLNKTQLQKVFTSLDFHSSGFVWGVLRVALDTVDHFLKQVDKASEEQYSSELLENVDSRHVENAVLLFHEYLTKDFFWMGRKILGLPMTKSATEQKQQAACVEKTVELGARIATRFIKERLTQLSLYFSPGKYGLFLDLPKDMNSADRKYLPLFLGVLVKNHIFDFKDLGMNIMGLWVLSIVKPHRFLGYENYLAETLKRHNLPFLDRATIPVEVTEDYSPNYDLFACALQHMRKALREAGSAQSRQLRDEFSKTLQLTMQKMKEDLALLRPDAAEHASYVGFVRRLISLIKSHGVGICVVDPFFTQPSLDYSPPMQDPLLHTAGIVAYGVRLSEKDVNAVPQLFHYLYNNFKIALGNDKLDQEHHILIQAMRSSSHIISFTLQFMLPAIIQASSQTPNAWLLLEIYVGALGDILTGRCFATELTGDDIDHAASLLTSLVTWFDYLRRTGSSTVSLEQLHTINLLTTVANMLQSSLRIHLLSESHPELEELINSLAGLFGEIHAHTGEILSLPPDAEITLESIRTGALLHGLLPPGGTDPLRGGISSKNNPPPRVQELAKTIILDIRKNWWVSDDRVRLQIAPAGGRATHPTITATQQAAGQGTTYGPWNVKEMLQRLRSGAARWKLGAEEVSRDNIDKMGRRGRRARDFVLGTEDLIF</sequence>
<feature type="compositionally biased region" description="Low complexity" evidence="1">
    <location>
        <begin position="660"/>
        <end position="673"/>
    </location>
</feature>
<feature type="compositionally biased region" description="Acidic residues" evidence="1">
    <location>
        <begin position="598"/>
        <end position="612"/>
    </location>
</feature>
<feature type="compositionally biased region" description="Acidic residues" evidence="1">
    <location>
        <begin position="9"/>
        <end position="21"/>
    </location>
</feature>
<dbReference type="InterPro" id="IPR019021">
    <property type="entry name" value="Mms22"/>
</dbReference>
<feature type="compositionally biased region" description="Acidic residues" evidence="1">
    <location>
        <begin position="305"/>
        <end position="314"/>
    </location>
</feature>
<feature type="region of interest" description="Disordered" evidence="1">
    <location>
        <begin position="759"/>
        <end position="785"/>
    </location>
</feature>
<dbReference type="GO" id="GO:0035361">
    <property type="term" value="C:Cul8-RING ubiquitin ligase complex"/>
    <property type="evidence" value="ECO:0007669"/>
    <property type="project" value="TreeGrafter"/>
</dbReference>
<dbReference type="PANTHER" id="PTHR28122:SF1">
    <property type="entry name" value="E3 UBIQUITIN-PROTEIN LIGASE SUBSTRATE RECEPTOR MMS22"/>
    <property type="match status" value="1"/>
</dbReference>
<feature type="compositionally biased region" description="Basic and acidic residues" evidence="1">
    <location>
        <begin position="216"/>
        <end position="229"/>
    </location>
</feature>
<feature type="compositionally biased region" description="Polar residues" evidence="1">
    <location>
        <begin position="378"/>
        <end position="388"/>
    </location>
</feature>
<feature type="compositionally biased region" description="Acidic residues" evidence="1">
    <location>
        <begin position="271"/>
        <end position="288"/>
    </location>
</feature>
<feature type="compositionally biased region" description="Basic and acidic residues" evidence="1">
    <location>
        <begin position="143"/>
        <end position="152"/>
    </location>
</feature>
<feature type="region of interest" description="Disordered" evidence="1">
    <location>
        <begin position="258"/>
        <end position="504"/>
    </location>
</feature>
<keyword evidence="3" id="KW-1185">Reference proteome</keyword>
<feature type="region of interest" description="Disordered" evidence="1">
    <location>
        <begin position="1"/>
        <end position="242"/>
    </location>
</feature>
<dbReference type="GO" id="GO:0031297">
    <property type="term" value="P:replication fork processing"/>
    <property type="evidence" value="ECO:0007669"/>
    <property type="project" value="InterPro"/>
</dbReference>
<accession>A0AAE0NT47</accession>
<dbReference type="GO" id="GO:0005634">
    <property type="term" value="C:nucleus"/>
    <property type="evidence" value="ECO:0007669"/>
    <property type="project" value="InterPro"/>
</dbReference>
<feature type="region of interest" description="Disordered" evidence="1">
    <location>
        <begin position="831"/>
        <end position="881"/>
    </location>
</feature>
<dbReference type="GO" id="GO:0000724">
    <property type="term" value="P:double-strand break repair via homologous recombination"/>
    <property type="evidence" value="ECO:0007669"/>
    <property type="project" value="TreeGrafter"/>
</dbReference>
<reference evidence="2" key="1">
    <citation type="journal article" date="2023" name="Mol. Phylogenet. Evol.">
        <title>Genome-scale phylogeny and comparative genomics of the fungal order Sordariales.</title>
        <authorList>
            <person name="Hensen N."/>
            <person name="Bonometti L."/>
            <person name="Westerberg I."/>
            <person name="Brannstrom I.O."/>
            <person name="Guillou S."/>
            <person name="Cros-Aarteil S."/>
            <person name="Calhoun S."/>
            <person name="Haridas S."/>
            <person name="Kuo A."/>
            <person name="Mondo S."/>
            <person name="Pangilinan J."/>
            <person name="Riley R."/>
            <person name="LaButti K."/>
            <person name="Andreopoulos B."/>
            <person name="Lipzen A."/>
            <person name="Chen C."/>
            <person name="Yan M."/>
            <person name="Daum C."/>
            <person name="Ng V."/>
            <person name="Clum A."/>
            <person name="Steindorff A."/>
            <person name="Ohm R.A."/>
            <person name="Martin F."/>
            <person name="Silar P."/>
            <person name="Natvig D.O."/>
            <person name="Lalanne C."/>
            <person name="Gautier V."/>
            <person name="Ament-Velasquez S.L."/>
            <person name="Kruys A."/>
            <person name="Hutchinson M.I."/>
            <person name="Powell A.J."/>
            <person name="Barry K."/>
            <person name="Miller A.N."/>
            <person name="Grigoriev I.V."/>
            <person name="Debuchy R."/>
            <person name="Gladieux P."/>
            <person name="Hiltunen Thoren M."/>
            <person name="Johannesson H."/>
        </authorList>
    </citation>
    <scope>NUCLEOTIDE SEQUENCE</scope>
    <source>
        <strain evidence="2">CBS 232.78</strain>
    </source>
</reference>